<protein>
    <submittedName>
        <fullName evidence="5">DUF5745 domain-containing protein</fullName>
    </submittedName>
</protein>
<dbReference type="AlphaFoldDB" id="A0A0R3TWE6"/>
<feature type="coiled-coil region" evidence="1">
    <location>
        <begin position="313"/>
        <end position="350"/>
    </location>
</feature>
<keyword evidence="4" id="KW-1185">Reference proteome</keyword>
<proteinExistence type="predicted"/>
<organism evidence="5">
    <name type="scientific">Rodentolepis nana</name>
    <name type="common">Dwarf tapeworm</name>
    <name type="synonym">Hymenolepis nana</name>
    <dbReference type="NCBI Taxonomy" id="102285"/>
    <lineage>
        <taxon>Eukaryota</taxon>
        <taxon>Metazoa</taxon>
        <taxon>Spiralia</taxon>
        <taxon>Lophotrochozoa</taxon>
        <taxon>Platyhelminthes</taxon>
        <taxon>Cestoda</taxon>
        <taxon>Eucestoda</taxon>
        <taxon>Cyclophyllidea</taxon>
        <taxon>Hymenolepididae</taxon>
        <taxon>Rodentolepis</taxon>
    </lineage>
</organism>
<gene>
    <name evidence="3" type="ORF">HNAJ_LOCUS12165</name>
</gene>
<dbReference type="OrthoDB" id="545730at2759"/>
<evidence type="ECO:0000256" key="1">
    <source>
        <dbReference type="SAM" id="Coils"/>
    </source>
</evidence>
<reference evidence="3 4" key="2">
    <citation type="submission" date="2018-11" db="EMBL/GenBank/DDBJ databases">
        <authorList>
            <consortium name="Pathogen Informatics"/>
        </authorList>
    </citation>
    <scope>NUCLEOTIDE SEQUENCE [LARGE SCALE GENOMIC DNA]</scope>
</reference>
<evidence type="ECO:0000313" key="5">
    <source>
        <dbReference type="WBParaSite" id="HNAJ_0001217601-mRNA-1"/>
    </source>
</evidence>
<evidence type="ECO:0000313" key="4">
    <source>
        <dbReference type="Proteomes" id="UP000278807"/>
    </source>
</evidence>
<feature type="region of interest" description="Disordered" evidence="2">
    <location>
        <begin position="210"/>
        <end position="248"/>
    </location>
</feature>
<accession>A0A0R3TWE6</accession>
<dbReference type="STRING" id="102285.A0A0R3TWE6"/>
<keyword evidence="1" id="KW-0175">Coiled coil</keyword>
<dbReference type="WBParaSite" id="HNAJ_0001217601-mRNA-1">
    <property type="protein sequence ID" value="HNAJ_0001217601-mRNA-1"/>
    <property type="gene ID" value="HNAJ_0001217601"/>
</dbReference>
<feature type="coiled-coil region" evidence="1">
    <location>
        <begin position="424"/>
        <end position="484"/>
    </location>
</feature>
<name>A0A0R3TWE6_RODNA</name>
<reference evidence="5" key="1">
    <citation type="submission" date="2017-02" db="UniProtKB">
        <authorList>
            <consortium name="WormBaseParasite"/>
        </authorList>
    </citation>
    <scope>IDENTIFICATION</scope>
</reference>
<evidence type="ECO:0000256" key="2">
    <source>
        <dbReference type="SAM" id="MobiDB-lite"/>
    </source>
</evidence>
<sequence>MKRSDAHYTRKALKSACDIKHKLQISNDVSSITDITIDFLEEICRKLNSFSVSTDKPLSERFEAIIRWLSACLNFPLDHISLHSLLNHDPLNVHNLLELLNLCIDVNEDSLECKPLELISDRSEAGSSNSSISKENITANLEESRLKYLQCKLAEILPEEFPVENLPKPIELFLTSPETESIPHVKFADENDIIPPSVSVTPRRPTNSLLIPISRPLSRGTSENSTRYVKFSGDSNRQKRRSNCTPYAKSGNSEADIIFNELLKQLNVLNLSQDTHNYIKVRLRMESYMKGGNPSKITLNSADIRLIEVTERQQKLVELAERSQEELSRLQALRNSKAIENLVLAELRQKRRQVVSNRYLNIRHAEHLRAYENAKKIEEERIIRKAFDAALEKARKNRIEEKNLMREVFQKKVELQHTLITNFENRYEQRVQLLKDEKAKRQEEAELFAKSNRMENLEEKMALRKQLTQQIKELEDALLNQIKS</sequence>
<dbReference type="Proteomes" id="UP000278807">
    <property type="component" value="Unassembled WGS sequence"/>
</dbReference>
<dbReference type="EMBL" id="UZAE01014077">
    <property type="protein sequence ID" value="VDO12349.1"/>
    <property type="molecule type" value="Genomic_DNA"/>
</dbReference>
<evidence type="ECO:0000313" key="3">
    <source>
        <dbReference type="EMBL" id="VDO12349.1"/>
    </source>
</evidence>